<comment type="caution">
    <text evidence="2">The sequence shown here is derived from an EMBL/GenBank/DDBJ whole genome shotgun (WGS) entry which is preliminary data.</text>
</comment>
<dbReference type="EMBL" id="LSBH01000009">
    <property type="protein sequence ID" value="OAQ74640.1"/>
    <property type="molecule type" value="Genomic_DNA"/>
</dbReference>
<name>A0A179GAX1_PURLI</name>
<proteinExistence type="predicted"/>
<sequence>MCSAPSGTSFNPPAASKQTVAQTDYTERGNCAKAACSGAPLRTDGLIVPIESGLAMVWQLRERLDGASRFTDSAELFQQPASRQEGSVVIPLATLGDRRGPPNCQRA</sequence>
<dbReference type="AlphaFoldDB" id="A0A179GAX1"/>
<gene>
    <name evidence="2" type="ORF">VFPBJ_09935</name>
</gene>
<protein>
    <submittedName>
        <fullName evidence="2">Uncharacterized protein</fullName>
    </submittedName>
</protein>
<reference evidence="2 3" key="1">
    <citation type="submission" date="2016-01" db="EMBL/GenBank/DDBJ databases">
        <title>Biosynthesis of antibiotic leucinostatins and their inhibition on Phytophthora in bio-control Purpureocillium lilacinum.</title>
        <authorList>
            <person name="Wang G."/>
            <person name="Liu Z."/>
            <person name="Lin R."/>
            <person name="Li E."/>
            <person name="Mao Z."/>
            <person name="Ling J."/>
            <person name="Yin W."/>
            <person name="Xie B."/>
        </authorList>
    </citation>
    <scope>NUCLEOTIDE SEQUENCE [LARGE SCALE GENOMIC DNA]</scope>
    <source>
        <strain evidence="2">PLBJ-1</strain>
    </source>
</reference>
<evidence type="ECO:0000256" key="1">
    <source>
        <dbReference type="SAM" id="MobiDB-lite"/>
    </source>
</evidence>
<evidence type="ECO:0000313" key="3">
    <source>
        <dbReference type="Proteomes" id="UP000078240"/>
    </source>
</evidence>
<evidence type="ECO:0000313" key="2">
    <source>
        <dbReference type="EMBL" id="OAQ74640.1"/>
    </source>
</evidence>
<accession>A0A179GAX1</accession>
<dbReference type="Proteomes" id="UP000078240">
    <property type="component" value="Unassembled WGS sequence"/>
</dbReference>
<feature type="region of interest" description="Disordered" evidence="1">
    <location>
        <begin position="1"/>
        <end position="22"/>
    </location>
</feature>
<organism evidence="2 3">
    <name type="scientific">Purpureocillium lilacinum</name>
    <name type="common">Paecilomyces lilacinus</name>
    <dbReference type="NCBI Taxonomy" id="33203"/>
    <lineage>
        <taxon>Eukaryota</taxon>
        <taxon>Fungi</taxon>
        <taxon>Dikarya</taxon>
        <taxon>Ascomycota</taxon>
        <taxon>Pezizomycotina</taxon>
        <taxon>Sordariomycetes</taxon>
        <taxon>Hypocreomycetidae</taxon>
        <taxon>Hypocreales</taxon>
        <taxon>Ophiocordycipitaceae</taxon>
        <taxon>Purpureocillium</taxon>
    </lineage>
</organism>